<feature type="domain" description="SLH" evidence="2">
    <location>
        <begin position="159"/>
        <end position="222"/>
    </location>
</feature>
<dbReference type="RefSeq" id="WP_260069757.1">
    <property type="nucleotide sequence ID" value="NZ_CBCSKM010000024.1"/>
</dbReference>
<name>A0ABU5PET9_9BACL</name>
<keyword evidence="1" id="KW-0732">Signal</keyword>
<comment type="caution">
    <text evidence="3">The sequence shown here is derived from an EMBL/GenBank/DDBJ whole genome shotgun (WGS) entry which is preliminary data.</text>
</comment>
<evidence type="ECO:0000259" key="2">
    <source>
        <dbReference type="PROSITE" id="PS51272"/>
    </source>
</evidence>
<proteinExistence type="predicted"/>
<dbReference type="EMBL" id="JAYERP010000001">
    <property type="protein sequence ID" value="MEA3568433.1"/>
    <property type="molecule type" value="Genomic_DNA"/>
</dbReference>
<gene>
    <name evidence="3" type="ORF">U9M73_00270</name>
</gene>
<feature type="signal peptide" evidence="1">
    <location>
        <begin position="1"/>
        <end position="33"/>
    </location>
</feature>
<protein>
    <submittedName>
        <fullName evidence="3">S-layer homology domain-containing protein</fullName>
    </submittedName>
</protein>
<evidence type="ECO:0000256" key="1">
    <source>
        <dbReference type="SAM" id="SignalP"/>
    </source>
</evidence>
<organism evidence="3 4">
    <name type="scientific">Paenibacillus phoenicis</name>
    <dbReference type="NCBI Taxonomy" id="554117"/>
    <lineage>
        <taxon>Bacteria</taxon>
        <taxon>Bacillati</taxon>
        <taxon>Bacillota</taxon>
        <taxon>Bacilli</taxon>
        <taxon>Bacillales</taxon>
        <taxon>Paenibacillaceae</taxon>
        <taxon>Paenibacillus</taxon>
    </lineage>
</organism>
<feature type="domain" description="SLH" evidence="2">
    <location>
        <begin position="29"/>
        <end position="92"/>
    </location>
</feature>
<dbReference type="PROSITE" id="PS51272">
    <property type="entry name" value="SLH"/>
    <property type="match status" value="2"/>
</dbReference>
<dbReference type="InterPro" id="IPR001119">
    <property type="entry name" value="SLH_dom"/>
</dbReference>
<keyword evidence="4" id="KW-1185">Reference proteome</keyword>
<evidence type="ECO:0000313" key="3">
    <source>
        <dbReference type="EMBL" id="MEA3568433.1"/>
    </source>
</evidence>
<reference evidence="3 4" key="1">
    <citation type="submission" date="2023-12" db="EMBL/GenBank/DDBJ databases">
        <title>Whole genome sequencing of Paenibacillus phoenicis isolated from the Phoenix Mars Lander spacecraft assembly facility.</title>
        <authorList>
            <person name="Garcia A."/>
            <person name="Venkateswaran K."/>
        </authorList>
    </citation>
    <scope>NUCLEOTIDE SEQUENCE [LARGE SCALE GENOMIC DNA]</scope>
    <source>
        <strain evidence="3 4">3PO2SA</strain>
    </source>
</reference>
<accession>A0ABU5PET9</accession>
<evidence type="ECO:0000313" key="4">
    <source>
        <dbReference type="Proteomes" id="UP001292216"/>
    </source>
</evidence>
<feature type="chain" id="PRO_5045961915" evidence="1">
    <location>
        <begin position="34"/>
        <end position="311"/>
    </location>
</feature>
<dbReference type="Pfam" id="PF00395">
    <property type="entry name" value="SLH"/>
    <property type="match status" value="2"/>
</dbReference>
<dbReference type="Proteomes" id="UP001292216">
    <property type="component" value="Unassembled WGS sequence"/>
</dbReference>
<sequence length="311" mass="34624">MKPKRTFSFSKLSKLTLLMVIAFTMMFGGTASAFSDIKGDKEQKAIERLEKLGIIKGGLHGRYYPAQKLTGAAAVSLIVKTLDLNFDTVRFIQLPKASNYYTKVKDNAWYSEAFVIANYYGLDIPKDINPAAKVTKEQFSHWLFKALSTKGEYAFTMQYLSINDEKQINKDYMNSIQALLKAKIVTLDKKGNFGPKQPISRSEAAGMLDRTLQFIKDNEPIVNPIPGLYDFGVSTDKITSDVTKVKITAMAPHPGYGLEVSNISFKDGKAIIDYRVVEPQPGQFYPQVISEVKAVTYIPAGYQPVLGAQSK</sequence>